<name>A0A7I7T1X6_9MYCO</name>
<dbReference type="CDD" id="cd07246">
    <property type="entry name" value="VOC_like"/>
    <property type="match status" value="1"/>
</dbReference>
<evidence type="ECO:0000259" key="1">
    <source>
        <dbReference type="PROSITE" id="PS51819"/>
    </source>
</evidence>
<dbReference type="Gene3D" id="3.10.180.10">
    <property type="entry name" value="2,3-Dihydroxybiphenyl 1,2-Dioxygenase, domain 1"/>
    <property type="match status" value="2"/>
</dbReference>
<dbReference type="RefSeq" id="WP_163746681.1">
    <property type="nucleotide sequence ID" value="NZ_AP022596.1"/>
</dbReference>
<dbReference type="InterPro" id="IPR029068">
    <property type="entry name" value="Glyas_Bleomycin-R_OHBP_Dase"/>
</dbReference>
<gene>
    <name evidence="2" type="ORF">MHEL_11930</name>
</gene>
<dbReference type="Pfam" id="PF00903">
    <property type="entry name" value="Glyoxalase"/>
    <property type="match status" value="2"/>
</dbReference>
<accession>A0A7I7T1X6</accession>
<dbReference type="InterPro" id="IPR004360">
    <property type="entry name" value="Glyas_Fos-R_dOase_dom"/>
</dbReference>
<dbReference type="PANTHER" id="PTHR33993">
    <property type="entry name" value="GLYOXALASE-RELATED"/>
    <property type="match status" value="1"/>
</dbReference>
<keyword evidence="3" id="KW-1185">Reference proteome</keyword>
<dbReference type="InterPro" id="IPR052164">
    <property type="entry name" value="Anthracycline_SecMetBiosynth"/>
</dbReference>
<organism evidence="2 3">
    <name type="scientific">Mycolicibacterium helvum</name>
    <dbReference type="NCBI Taxonomy" id="1534349"/>
    <lineage>
        <taxon>Bacteria</taxon>
        <taxon>Bacillati</taxon>
        <taxon>Actinomycetota</taxon>
        <taxon>Actinomycetes</taxon>
        <taxon>Mycobacteriales</taxon>
        <taxon>Mycobacteriaceae</taxon>
        <taxon>Mycolicibacterium</taxon>
    </lineage>
</organism>
<feature type="domain" description="VOC" evidence="1">
    <location>
        <begin position="315"/>
        <end position="421"/>
    </location>
</feature>
<dbReference type="Gene3D" id="3.30.720.120">
    <property type="match status" value="1"/>
</dbReference>
<dbReference type="Proteomes" id="UP000467148">
    <property type="component" value="Chromosome"/>
</dbReference>
<dbReference type="AlphaFoldDB" id="A0A7I7T1X6"/>
<reference evidence="2 3" key="1">
    <citation type="journal article" date="2019" name="Emerg. Microbes Infect.">
        <title>Comprehensive subspecies identification of 175 nontuberculous mycobacteria species based on 7547 genomic profiles.</title>
        <authorList>
            <person name="Matsumoto Y."/>
            <person name="Kinjo T."/>
            <person name="Motooka D."/>
            <person name="Nabeya D."/>
            <person name="Jung N."/>
            <person name="Uechi K."/>
            <person name="Horii T."/>
            <person name="Iida T."/>
            <person name="Fujita J."/>
            <person name="Nakamura S."/>
        </authorList>
    </citation>
    <scope>NUCLEOTIDE SEQUENCE [LARGE SCALE GENOMIC DNA]</scope>
    <source>
        <strain evidence="2 3">JCM 30396</strain>
    </source>
</reference>
<feature type="domain" description="VOC" evidence="1">
    <location>
        <begin position="67"/>
        <end position="190"/>
    </location>
</feature>
<dbReference type="Gene3D" id="3.30.720.110">
    <property type="match status" value="1"/>
</dbReference>
<dbReference type="InterPro" id="IPR037523">
    <property type="entry name" value="VOC_core"/>
</dbReference>
<dbReference type="PROSITE" id="PS51819">
    <property type="entry name" value="VOC"/>
    <property type="match status" value="2"/>
</dbReference>
<dbReference type="EMBL" id="AP022596">
    <property type="protein sequence ID" value="BBY62950.1"/>
    <property type="molecule type" value="Genomic_DNA"/>
</dbReference>
<sequence>MTDPLSVLNAEDPPVQPDPAFAAQLRARLESALSLPAGSEGVVMSGTTAAVRQLQNPHDTAVADSPRPAALPYLTVADARSAIDWYRDAFGAQLIDEPIEMDDGRIGHAELALAGGVLYLADEFIELGLRAPATDATSVSLMIAVADTDAALARARGRGVRVEREPHEAHGARTATIRDPFGHRWMLSGPAREPIRAGDIGYVSVWTPDPARTAAFNAQVLGWTYDDTGREVTNIVERIDISASDHSTVFCCYAVADLAAARTMITAAGGRVGATRQFIVGDGVEAIDPAGNPFGVYMPDPGQRRPQLNGAGPGELSYVTYQVGDSAAFREFYGRLLDWTFEPGRVEDGWQVLGSHPMGGVAGGSQRPATVPMWTVSDIDAAVTRVRQAGGTVITEPIRQPYGLMAECSDDQGSRFYLGEF</sequence>
<protein>
    <submittedName>
        <fullName evidence="2">Glyoxalase</fullName>
    </submittedName>
</protein>
<dbReference type="SUPFAM" id="SSF54593">
    <property type="entry name" value="Glyoxalase/Bleomycin resistance protein/Dihydroxybiphenyl dioxygenase"/>
    <property type="match status" value="2"/>
</dbReference>
<dbReference type="PANTHER" id="PTHR33993:SF14">
    <property type="entry name" value="GB|AAF24581.1"/>
    <property type="match status" value="1"/>
</dbReference>
<proteinExistence type="predicted"/>
<evidence type="ECO:0000313" key="2">
    <source>
        <dbReference type="EMBL" id="BBY62950.1"/>
    </source>
</evidence>
<evidence type="ECO:0000313" key="3">
    <source>
        <dbReference type="Proteomes" id="UP000467148"/>
    </source>
</evidence>
<dbReference type="KEGG" id="mhev:MHEL_11930"/>